<dbReference type="Gramene" id="Psat5g160600.1">
    <property type="protein sequence ID" value="Psat5g160600.1.cds"/>
    <property type="gene ID" value="Psat5g160600"/>
</dbReference>
<name>A0A9D4WVX0_PEA</name>
<organism evidence="3 4">
    <name type="scientific">Pisum sativum</name>
    <name type="common">Garden pea</name>
    <name type="synonym">Lathyrus oleraceus</name>
    <dbReference type="NCBI Taxonomy" id="3888"/>
    <lineage>
        <taxon>Eukaryota</taxon>
        <taxon>Viridiplantae</taxon>
        <taxon>Streptophyta</taxon>
        <taxon>Embryophyta</taxon>
        <taxon>Tracheophyta</taxon>
        <taxon>Spermatophyta</taxon>
        <taxon>Magnoliopsida</taxon>
        <taxon>eudicotyledons</taxon>
        <taxon>Gunneridae</taxon>
        <taxon>Pentapetalae</taxon>
        <taxon>rosids</taxon>
        <taxon>fabids</taxon>
        <taxon>Fabales</taxon>
        <taxon>Fabaceae</taxon>
        <taxon>Papilionoideae</taxon>
        <taxon>50 kb inversion clade</taxon>
        <taxon>NPAAA clade</taxon>
        <taxon>Hologalegina</taxon>
        <taxon>IRL clade</taxon>
        <taxon>Fabeae</taxon>
        <taxon>Lathyrus</taxon>
    </lineage>
</organism>
<dbReference type="Proteomes" id="UP001058974">
    <property type="component" value="Chromosome 5"/>
</dbReference>
<protein>
    <submittedName>
        <fullName evidence="3">Uncharacterized protein</fullName>
    </submittedName>
</protein>
<evidence type="ECO:0000256" key="2">
    <source>
        <dbReference type="ARBA" id="ARBA00022448"/>
    </source>
</evidence>
<reference evidence="3 4" key="1">
    <citation type="journal article" date="2022" name="Nat. Genet.">
        <title>Improved pea reference genome and pan-genome highlight genomic features and evolutionary characteristics.</title>
        <authorList>
            <person name="Yang T."/>
            <person name="Liu R."/>
            <person name="Luo Y."/>
            <person name="Hu S."/>
            <person name="Wang D."/>
            <person name="Wang C."/>
            <person name="Pandey M.K."/>
            <person name="Ge S."/>
            <person name="Xu Q."/>
            <person name="Li N."/>
            <person name="Li G."/>
            <person name="Huang Y."/>
            <person name="Saxena R.K."/>
            <person name="Ji Y."/>
            <person name="Li M."/>
            <person name="Yan X."/>
            <person name="He Y."/>
            <person name="Liu Y."/>
            <person name="Wang X."/>
            <person name="Xiang C."/>
            <person name="Varshney R.K."/>
            <person name="Ding H."/>
            <person name="Gao S."/>
            <person name="Zong X."/>
        </authorList>
    </citation>
    <scope>NUCLEOTIDE SEQUENCE [LARGE SCALE GENOMIC DNA]</scope>
    <source>
        <strain evidence="3 4">cv. Zhongwan 6</strain>
    </source>
</reference>
<accession>A0A9D4WVX0</accession>
<comment type="caution">
    <text evidence="3">The sequence shown here is derived from an EMBL/GenBank/DDBJ whole genome shotgun (WGS) entry which is preliminary data.</text>
</comment>
<evidence type="ECO:0000313" key="4">
    <source>
        <dbReference type="Proteomes" id="UP001058974"/>
    </source>
</evidence>
<dbReference type="PANTHER" id="PTHR48042">
    <property type="entry name" value="ABC TRANSPORTER G FAMILY MEMBER 11"/>
    <property type="match status" value="1"/>
</dbReference>
<dbReference type="AlphaFoldDB" id="A0A9D4WVX0"/>
<dbReference type="PANTHER" id="PTHR48042:SF18">
    <property type="entry name" value="ABC TRANSPORTER G FAMILY MEMBER 12"/>
    <property type="match status" value="1"/>
</dbReference>
<evidence type="ECO:0000256" key="1">
    <source>
        <dbReference type="ARBA" id="ARBA00005814"/>
    </source>
</evidence>
<keyword evidence="4" id="KW-1185">Reference proteome</keyword>
<dbReference type="Gramene" id="Psat05G0454900-T1">
    <property type="protein sequence ID" value="KAI5408752.1"/>
    <property type="gene ID" value="KIW84_054549"/>
</dbReference>
<keyword evidence="2" id="KW-0813">Transport</keyword>
<comment type="similarity">
    <text evidence="1">Belongs to the ABC transporter superfamily. ABCG family. Eye pigment precursor importer (TC 3.A.1.204) subfamily.</text>
</comment>
<dbReference type="EMBL" id="JAMSHJ010000005">
    <property type="protein sequence ID" value="KAI5408752.1"/>
    <property type="molecule type" value="Genomic_DNA"/>
</dbReference>
<dbReference type="InterPro" id="IPR052215">
    <property type="entry name" value="Plant_ABCG"/>
</dbReference>
<gene>
    <name evidence="3" type="ORF">KIW84_054549</name>
</gene>
<proteinExistence type="inferred from homology"/>
<sequence>MRRNIANLVPIIKNGPSECNALMRDLCCYYHLCHCYSVSYYMCMLLKKNVLLRLCEPAYSLDSVSEISVIQALSNITFKGNIIISSIHHPGRETFTIFDGLMLLSSGKTVLEK</sequence>
<evidence type="ECO:0000313" key="3">
    <source>
        <dbReference type="EMBL" id="KAI5408752.1"/>
    </source>
</evidence>